<evidence type="ECO:0000313" key="2">
    <source>
        <dbReference type="EMBL" id="AEB10832.1"/>
    </source>
</evidence>
<dbReference type="EMBL" id="CP002630">
    <property type="protein sequence ID" value="AEB10832.1"/>
    <property type="molecule type" value="Genomic_DNA"/>
</dbReference>
<protein>
    <recommendedName>
        <fullName evidence="4">Outer membrane efflux protein</fullName>
    </recommendedName>
</protein>
<dbReference type="Proteomes" id="UP000007030">
    <property type="component" value="Chromosome"/>
</dbReference>
<feature type="coiled-coil region" evidence="1">
    <location>
        <begin position="103"/>
        <end position="204"/>
    </location>
</feature>
<evidence type="ECO:0008006" key="4">
    <source>
        <dbReference type="Google" id="ProtNLM"/>
    </source>
</evidence>
<dbReference type="Gene3D" id="1.20.1600.10">
    <property type="entry name" value="Outer membrane efflux proteins (OEP)"/>
    <property type="match status" value="1"/>
</dbReference>
<dbReference type="STRING" id="869210.Marky_0069"/>
<dbReference type="OrthoDB" id="34032at2"/>
<proteinExistence type="predicted"/>
<evidence type="ECO:0000313" key="3">
    <source>
        <dbReference type="Proteomes" id="UP000007030"/>
    </source>
</evidence>
<dbReference type="SUPFAM" id="SSF56954">
    <property type="entry name" value="Outer membrane efflux proteins (OEP)"/>
    <property type="match status" value="1"/>
</dbReference>
<dbReference type="KEGG" id="mhd:Marky_0069"/>
<evidence type="ECO:0000256" key="1">
    <source>
        <dbReference type="SAM" id="Coils"/>
    </source>
</evidence>
<dbReference type="eggNOG" id="COG1538">
    <property type="taxonomic scope" value="Bacteria"/>
</dbReference>
<dbReference type="GO" id="GO:0015562">
    <property type="term" value="F:efflux transmembrane transporter activity"/>
    <property type="evidence" value="ECO:0007669"/>
    <property type="project" value="InterPro"/>
</dbReference>
<keyword evidence="1" id="KW-0175">Coiled coil</keyword>
<accession>F2NKR9</accession>
<keyword evidence="3" id="KW-1185">Reference proteome</keyword>
<reference evidence="2 3" key="1">
    <citation type="journal article" date="2012" name="Stand. Genomic Sci.">
        <title>Complete genome sequence of the aerobic, heterotroph Marinithermus hydrothermalis type strain (T1(T)) from a deep-sea hydrothermal vent chimney.</title>
        <authorList>
            <person name="Copeland A."/>
            <person name="Gu W."/>
            <person name="Yasawong M."/>
            <person name="Lapidus A."/>
            <person name="Lucas S."/>
            <person name="Deshpande S."/>
            <person name="Pagani I."/>
            <person name="Tapia R."/>
            <person name="Cheng J.F."/>
            <person name="Goodwin L.A."/>
            <person name="Pitluck S."/>
            <person name="Liolios K."/>
            <person name="Ivanova N."/>
            <person name="Mavromatis K."/>
            <person name="Mikhailova N."/>
            <person name="Pati A."/>
            <person name="Chen A."/>
            <person name="Palaniappan K."/>
            <person name="Land M."/>
            <person name="Pan C."/>
            <person name="Brambilla E.M."/>
            <person name="Rohde M."/>
            <person name="Tindall B.J."/>
            <person name="Sikorski J."/>
            <person name="Goker M."/>
            <person name="Detter J.C."/>
            <person name="Bristow J."/>
            <person name="Eisen J.A."/>
            <person name="Markowitz V."/>
            <person name="Hugenholtz P."/>
            <person name="Kyrpides N.C."/>
            <person name="Klenk H.P."/>
            <person name="Woyke T."/>
        </authorList>
    </citation>
    <scope>NUCLEOTIDE SEQUENCE [LARGE SCALE GENOMIC DNA]</scope>
    <source>
        <strain evidence="3">DSM 14884 / JCM 11576 / T1</strain>
    </source>
</reference>
<gene>
    <name evidence="2" type="ordered locus">Marky_0069</name>
</gene>
<dbReference type="RefSeq" id="WP_013702887.1">
    <property type="nucleotide sequence ID" value="NC_015387.1"/>
</dbReference>
<organism evidence="2 3">
    <name type="scientific">Marinithermus hydrothermalis (strain DSM 14884 / JCM 11576 / T1)</name>
    <dbReference type="NCBI Taxonomy" id="869210"/>
    <lineage>
        <taxon>Bacteria</taxon>
        <taxon>Thermotogati</taxon>
        <taxon>Deinococcota</taxon>
        <taxon>Deinococci</taxon>
        <taxon>Thermales</taxon>
        <taxon>Thermaceae</taxon>
        <taxon>Marinithermus</taxon>
    </lineage>
</organism>
<dbReference type="HOGENOM" id="CLU_642215_0_0_0"/>
<dbReference type="AlphaFoldDB" id="F2NKR9"/>
<sequence>MNMHRRHWSQQTLARALGMGSLLLWSAAFAFGPEEALEYRPPNLDLLEQQIRLLEGDLMETRLGLSGKLKASTNLNQDLAQSGLPPEYRLDLEAGWELDPIRLSRAERDLARAQRTWRTALREGIAAALEAHANLWRTQTELERARVRLEEARLRLAELERREGTPELNLRAARLEVKITELEVAQAEQALADARAAAERLGLTGPAEARVLRFELPADAPAPPGVVEAKHRLKEAEAGLLKARLGLAPNPRLGVGVALEDAVELGASAQIRDGRPSLGVGVTLRDPEHRPDATGWSVSLSLEIPLSRGAYLAPERAAVGVELARIELERTQEATARALEQARAGAELAWRGLELALENLEITRLSVAEAQTRFEGGTLAERDFLRAKRSLAERERDVARAWQTYLRRVKDVLKLADAEWRVAERLP</sequence>
<name>F2NKR9_MARHT</name>